<evidence type="ECO:0000256" key="4">
    <source>
        <dbReference type="ARBA" id="ARBA00022741"/>
    </source>
</evidence>
<dbReference type="GO" id="GO:0055085">
    <property type="term" value="P:transmembrane transport"/>
    <property type="evidence" value="ECO:0007669"/>
    <property type="project" value="UniProtKB-ARBA"/>
</dbReference>
<dbReference type="CDD" id="cd03257">
    <property type="entry name" value="ABC_NikE_OppD_transporters"/>
    <property type="match status" value="2"/>
</dbReference>
<dbReference type="GO" id="GO:0005524">
    <property type="term" value="F:ATP binding"/>
    <property type="evidence" value="ECO:0007669"/>
    <property type="project" value="UniProtKB-KW"/>
</dbReference>
<dbReference type="GO" id="GO:0016887">
    <property type="term" value="F:ATP hydrolysis activity"/>
    <property type="evidence" value="ECO:0007669"/>
    <property type="project" value="InterPro"/>
</dbReference>
<dbReference type="OrthoDB" id="9802264at2"/>
<proteinExistence type="inferred from homology"/>
<comment type="subcellular location">
    <subcellularLocation>
        <location evidence="1">Cell inner membrane</location>
        <topology evidence="1">Peripheral membrane protein</topology>
    </subcellularLocation>
</comment>
<dbReference type="PANTHER" id="PTHR43776:SF7">
    <property type="entry name" value="D,D-DIPEPTIDE TRANSPORT ATP-BINDING PROTEIN DDPF-RELATED"/>
    <property type="match status" value="1"/>
</dbReference>
<dbReference type="RefSeq" id="WP_126616166.1">
    <property type="nucleotide sequence ID" value="NZ_JBHUCY010000049.1"/>
</dbReference>
<dbReference type="GO" id="GO:0005886">
    <property type="term" value="C:plasma membrane"/>
    <property type="evidence" value="ECO:0007669"/>
    <property type="project" value="UniProtKB-SubCell"/>
</dbReference>
<dbReference type="SMART" id="SM00382">
    <property type="entry name" value="AAA"/>
    <property type="match status" value="2"/>
</dbReference>
<feature type="domain" description="ABC transporter" evidence="6">
    <location>
        <begin position="17"/>
        <end position="269"/>
    </location>
</feature>
<protein>
    <submittedName>
        <fullName evidence="7">ABC transporter ATP-binding protein</fullName>
    </submittedName>
</protein>
<dbReference type="NCBIfam" id="NF007739">
    <property type="entry name" value="PRK10419.1"/>
    <property type="match status" value="2"/>
</dbReference>
<dbReference type="PROSITE" id="PS50893">
    <property type="entry name" value="ABC_TRANSPORTER_2"/>
    <property type="match status" value="2"/>
</dbReference>
<dbReference type="NCBIfam" id="NF008453">
    <property type="entry name" value="PRK11308.1"/>
    <property type="match status" value="2"/>
</dbReference>
<dbReference type="Pfam" id="PF00005">
    <property type="entry name" value="ABC_tran"/>
    <property type="match status" value="2"/>
</dbReference>
<evidence type="ECO:0000313" key="7">
    <source>
        <dbReference type="EMBL" id="RTR19514.1"/>
    </source>
</evidence>
<organism evidence="7 8">
    <name type="scientific">Azospirillum griseum</name>
    <dbReference type="NCBI Taxonomy" id="2496639"/>
    <lineage>
        <taxon>Bacteria</taxon>
        <taxon>Pseudomonadati</taxon>
        <taxon>Pseudomonadota</taxon>
        <taxon>Alphaproteobacteria</taxon>
        <taxon>Rhodospirillales</taxon>
        <taxon>Azospirillaceae</taxon>
        <taxon>Azospirillum</taxon>
    </lineage>
</organism>
<dbReference type="SUPFAM" id="SSF52540">
    <property type="entry name" value="P-loop containing nucleoside triphosphate hydrolases"/>
    <property type="match status" value="2"/>
</dbReference>
<evidence type="ECO:0000256" key="5">
    <source>
        <dbReference type="ARBA" id="ARBA00022840"/>
    </source>
</evidence>
<name>A0A3S0K405_9PROT</name>
<dbReference type="PROSITE" id="PS00211">
    <property type="entry name" value="ABC_TRANSPORTER_1"/>
    <property type="match status" value="2"/>
</dbReference>
<evidence type="ECO:0000256" key="1">
    <source>
        <dbReference type="ARBA" id="ARBA00004417"/>
    </source>
</evidence>
<keyword evidence="5 7" id="KW-0067">ATP-binding</keyword>
<keyword evidence="4" id="KW-0547">Nucleotide-binding</keyword>
<dbReference type="InterPro" id="IPR013563">
    <property type="entry name" value="Oligopep_ABC_C"/>
</dbReference>
<accession>A0A3S0K405</accession>
<dbReference type="FunFam" id="3.40.50.300:FF:000016">
    <property type="entry name" value="Oligopeptide ABC transporter ATP-binding component"/>
    <property type="match status" value="2"/>
</dbReference>
<evidence type="ECO:0000259" key="6">
    <source>
        <dbReference type="PROSITE" id="PS50893"/>
    </source>
</evidence>
<evidence type="ECO:0000313" key="8">
    <source>
        <dbReference type="Proteomes" id="UP000277007"/>
    </source>
</evidence>
<comment type="similarity">
    <text evidence="2">Belongs to the ABC transporter superfamily.</text>
</comment>
<evidence type="ECO:0000256" key="3">
    <source>
        <dbReference type="ARBA" id="ARBA00022448"/>
    </source>
</evidence>
<dbReference type="InterPro" id="IPR050319">
    <property type="entry name" value="ABC_transp_ATP-bind"/>
</dbReference>
<comment type="caution">
    <text evidence="7">The sequence shown here is derived from an EMBL/GenBank/DDBJ whole genome shotgun (WGS) entry which is preliminary data.</text>
</comment>
<dbReference type="EMBL" id="RXMA01000011">
    <property type="protein sequence ID" value="RTR19514.1"/>
    <property type="molecule type" value="Genomic_DNA"/>
</dbReference>
<dbReference type="Gene3D" id="3.40.50.300">
    <property type="entry name" value="P-loop containing nucleotide triphosphate hydrolases"/>
    <property type="match status" value="2"/>
</dbReference>
<dbReference type="InterPro" id="IPR027417">
    <property type="entry name" value="P-loop_NTPase"/>
</dbReference>
<dbReference type="InterPro" id="IPR017871">
    <property type="entry name" value="ABC_transporter-like_CS"/>
</dbReference>
<keyword evidence="8" id="KW-1185">Reference proteome</keyword>
<dbReference type="Pfam" id="PF08352">
    <property type="entry name" value="oligo_HPY"/>
    <property type="match status" value="2"/>
</dbReference>
<evidence type="ECO:0000256" key="2">
    <source>
        <dbReference type="ARBA" id="ARBA00005417"/>
    </source>
</evidence>
<dbReference type="GO" id="GO:0015833">
    <property type="term" value="P:peptide transport"/>
    <property type="evidence" value="ECO:0007669"/>
    <property type="project" value="InterPro"/>
</dbReference>
<gene>
    <name evidence="7" type="ORF">EJ903_13565</name>
</gene>
<reference evidence="7 8" key="1">
    <citation type="submission" date="2018-12" db="EMBL/GenBank/DDBJ databases">
        <authorList>
            <person name="Yang Y."/>
        </authorList>
    </citation>
    <scope>NUCLEOTIDE SEQUENCE [LARGE SCALE GENOMIC DNA]</scope>
    <source>
        <strain evidence="7 8">L-25-5w-1</strain>
    </source>
</reference>
<dbReference type="Proteomes" id="UP000277007">
    <property type="component" value="Unassembled WGS sequence"/>
</dbReference>
<dbReference type="InterPro" id="IPR003439">
    <property type="entry name" value="ABC_transporter-like_ATP-bd"/>
</dbReference>
<keyword evidence="3" id="KW-0813">Transport</keyword>
<sequence>MTAATQTDASTAAAPLLSITDLRVDFRSPNGVAHAVKGVSFAIAKGETLALVGESGSGKSVTALSILQLLPQPMASHPAGSSIRVNGTEMIGADEKTLRGVRGNRVAMIFQEPMTSLNPLHSIERQINETLFLHKGLSASAARARTLELLRLVGLPDPDKRLSAYPHELSGGQRQRVMIAMALANEPDLLIADEPTTALDVTIQAQILELLKDLQRRFGMALLLITHDLGVVRKMADRVCVMKGGEIVEQAAVADLFVRPQHPYTRALLSAEPRGNPLTPPDDAAEVMAADGLKVHFPIKKGLLRRTVGHIRAVDGVSVAVRQGHTVGVVGESGSGKTTLGLALLRLHASAGAIRFDGVDVQGWTAKRMRPLRREMQVVFQDPYGSLSPRLTVGQIIGEGLAIHKLGDPAERDRMVARALEEVGLDPASRHRYPHEFSGGQRQRIAIARALVLKPRFLVLDEPTSALDMSVQAQIVDLLRDIQARHNLAYLFISHDLRVVRALSSHVMVMKDGKVVEQGPTQRIFEAPQQDYTRALLAAALNLESVNAQAVRG</sequence>
<feature type="domain" description="ABC transporter" evidence="6">
    <location>
        <begin position="299"/>
        <end position="537"/>
    </location>
</feature>
<dbReference type="AlphaFoldDB" id="A0A3S0K405"/>
<dbReference type="PANTHER" id="PTHR43776">
    <property type="entry name" value="TRANSPORT ATP-BINDING PROTEIN"/>
    <property type="match status" value="1"/>
</dbReference>
<dbReference type="InterPro" id="IPR003593">
    <property type="entry name" value="AAA+_ATPase"/>
</dbReference>